<proteinExistence type="predicted"/>
<dbReference type="SUPFAM" id="SSF50630">
    <property type="entry name" value="Acid proteases"/>
    <property type="match status" value="1"/>
</dbReference>
<dbReference type="Proteomes" id="UP000199046">
    <property type="component" value="Unassembled WGS sequence"/>
</dbReference>
<evidence type="ECO:0000313" key="3">
    <source>
        <dbReference type="Proteomes" id="UP000199046"/>
    </source>
</evidence>
<accession>A0A1I1IG29</accession>
<evidence type="ECO:0000259" key="1">
    <source>
        <dbReference type="Pfam" id="PF05618"/>
    </source>
</evidence>
<organism evidence="2 3">
    <name type="scientific">Kushneria avicenniae</name>
    <dbReference type="NCBI Taxonomy" id="402385"/>
    <lineage>
        <taxon>Bacteria</taxon>
        <taxon>Pseudomonadati</taxon>
        <taxon>Pseudomonadota</taxon>
        <taxon>Gammaproteobacteria</taxon>
        <taxon>Oceanospirillales</taxon>
        <taxon>Halomonadaceae</taxon>
        <taxon>Kushneria</taxon>
    </lineage>
</organism>
<dbReference type="InterPro" id="IPR008503">
    <property type="entry name" value="Asp_endopeptidase"/>
</dbReference>
<keyword evidence="3" id="KW-1185">Reference proteome</keyword>
<feature type="domain" description="Retropepsin-like aspartic endopeptidase" evidence="1">
    <location>
        <begin position="11"/>
        <end position="141"/>
    </location>
</feature>
<dbReference type="Pfam" id="PF05618">
    <property type="entry name" value="Zn_protease"/>
    <property type="match status" value="1"/>
</dbReference>
<dbReference type="OrthoDB" id="9782977at2"/>
<dbReference type="EMBL" id="FOLY01000002">
    <property type="protein sequence ID" value="SFC35237.1"/>
    <property type="molecule type" value="Genomic_DNA"/>
</dbReference>
<dbReference type="PANTHER" id="PTHR38037:SF2">
    <property type="entry name" value="ATP-DEPENDENT ZINC PROTEASE DOMAIN-CONTAINING PROTEIN-RELATED"/>
    <property type="match status" value="1"/>
</dbReference>
<dbReference type="RefSeq" id="WP_090131753.1">
    <property type="nucleotide sequence ID" value="NZ_FOLY01000002.1"/>
</dbReference>
<dbReference type="STRING" id="402385.SAMN05421848_1217"/>
<dbReference type="AlphaFoldDB" id="A0A1I1IG29"/>
<dbReference type="Gene3D" id="2.40.70.10">
    <property type="entry name" value="Acid Proteases"/>
    <property type="match status" value="1"/>
</dbReference>
<reference evidence="3" key="1">
    <citation type="submission" date="2016-10" db="EMBL/GenBank/DDBJ databases">
        <authorList>
            <person name="Varghese N."/>
            <person name="Submissions S."/>
        </authorList>
    </citation>
    <scope>NUCLEOTIDE SEQUENCE [LARGE SCALE GENOMIC DNA]</scope>
    <source>
        <strain evidence="3">DSM 23439</strain>
    </source>
</reference>
<dbReference type="InterPro" id="IPR021109">
    <property type="entry name" value="Peptidase_aspartic_dom_sf"/>
</dbReference>
<sequence>MDELPYTPRAIVGRREMVTLPELDLRLNCKIDTGARTSALHAENIHAFEQHGQWWISFNTLSGDALQDAGRFTLPLSDRRKIRSSNGHASWRYVIRTAMRLGELTQDLDLTLVDRAAMKHPMLLGRRAMKRVLVAPGASFLHGTP</sequence>
<name>A0A1I1IG29_9GAMM</name>
<gene>
    <name evidence="2" type="ORF">SAMN05421848_1217</name>
</gene>
<dbReference type="PANTHER" id="PTHR38037">
    <property type="entry name" value="ZN_PROTEASE DOMAIN-CONTAINING PROTEIN"/>
    <property type="match status" value="1"/>
</dbReference>
<protein>
    <submittedName>
        <fullName evidence="2">Uncharacterized conserved protein</fullName>
    </submittedName>
</protein>
<evidence type="ECO:0000313" key="2">
    <source>
        <dbReference type="EMBL" id="SFC35237.1"/>
    </source>
</evidence>